<organism evidence="2 3">
    <name type="scientific">Ramlibacter rhizophilus</name>
    <dbReference type="NCBI Taxonomy" id="1781167"/>
    <lineage>
        <taxon>Bacteria</taxon>
        <taxon>Pseudomonadati</taxon>
        <taxon>Pseudomonadota</taxon>
        <taxon>Betaproteobacteria</taxon>
        <taxon>Burkholderiales</taxon>
        <taxon>Comamonadaceae</taxon>
        <taxon>Ramlibacter</taxon>
    </lineage>
</organism>
<keyword evidence="3" id="KW-1185">Reference proteome</keyword>
<dbReference type="RefSeq" id="WP_135285102.1">
    <property type="nucleotide sequence ID" value="NZ_SMLL01000004.1"/>
</dbReference>
<dbReference type="Pfam" id="PF11146">
    <property type="entry name" value="DUF2905"/>
    <property type="match status" value="1"/>
</dbReference>
<proteinExistence type="predicted"/>
<gene>
    <name evidence="2" type="ORF">EZ242_10415</name>
</gene>
<protein>
    <submittedName>
        <fullName evidence="2">DUF2905 domain-containing protein</fullName>
    </submittedName>
</protein>
<sequence length="64" mass="7484">MIRWVIVIFLALMLISWFTPLLQRLGMGRLPGDFRFRLFGREWFIPLTTTVILSMVAAAISRML</sequence>
<dbReference type="OrthoDB" id="9811610at2"/>
<keyword evidence="1" id="KW-0472">Membrane</keyword>
<feature type="transmembrane region" description="Helical" evidence="1">
    <location>
        <begin position="6"/>
        <end position="22"/>
    </location>
</feature>
<dbReference type="InterPro" id="IPR021320">
    <property type="entry name" value="DUF2905"/>
</dbReference>
<evidence type="ECO:0000313" key="2">
    <source>
        <dbReference type="EMBL" id="TFY99559.1"/>
    </source>
</evidence>
<feature type="transmembrane region" description="Helical" evidence="1">
    <location>
        <begin position="43"/>
        <end position="61"/>
    </location>
</feature>
<keyword evidence="1" id="KW-0812">Transmembrane</keyword>
<evidence type="ECO:0000256" key="1">
    <source>
        <dbReference type="SAM" id="Phobius"/>
    </source>
</evidence>
<dbReference type="AlphaFoldDB" id="A0A4Z0BMD2"/>
<accession>A0A4Z0BMD2</accession>
<name>A0A4Z0BMD2_9BURK</name>
<comment type="caution">
    <text evidence="2">The sequence shown here is derived from an EMBL/GenBank/DDBJ whole genome shotgun (WGS) entry which is preliminary data.</text>
</comment>
<keyword evidence="1" id="KW-1133">Transmembrane helix</keyword>
<dbReference type="Proteomes" id="UP000297564">
    <property type="component" value="Unassembled WGS sequence"/>
</dbReference>
<reference evidence="2 3" key="1">
    <citation type="submission" date="2019-03" db="EMBL/GenBank/DDBJ databases">
        <title>Ramlibacter rhizophilus CCTCC AB2015357, whole genome shotgun sequence.</title>
        <authorList>
            <person name="Zhang X."/>
            <person name="Feng G."/>
            <person name="Zhu H."/>
        </authorList>
    </citation>
    <scope>NUCLEOTIDE SEQUENCE [LARGE SCALE GENOMIC DNA]</scope>
    <source>
        <strain evidence="2 3">CCTCC AB2015357</strain>
    </source>
</reference>
<dbReference type="EMBL" id="SMLL01000004">
    <property type="protein sequence ID" value="TFY99559.1"/>
    <property type="molecule type" value="Genomic_DNA"/>
</dbReference>
<evidence type="ECO:0000313" key="3">
    <source>
        <dbReference type="Proteomes" id="UP000297564"/>
    </source>
</evidence>